<evidence type="ECO:0000259" key="6">
    <source>
        <dbReference type="SMART" id="SM00479"/>
    </source>
</evidence>
<feature type="domain" description="Exonuclease" evidence="6">
    <location>
        <begin position="7"/>
        <end position="181"/>
    </location>
</feature>
<dbReference type="KEGG" id="mant:BHD05_13850"/>
<organism evidence="7 8">
    <name type="scientific">Marisediminicola antarctica</name>
    <dbReference type="NCBI Taxonomy" id="674079"/>
    <lineage>
        <taxon>Bacteria</taxon>
        <taxon>Bacillati</taxon>
        <taxon>Actinomycetota</taxon>
        <taxon>Actinomycetes</taxon>
        <taxon>Micrococcales</taxon>
        <taxon>Microbacteriaceae</taxon>
        <taxon>Marisediminicola</taxon>
    </lineage>
</organism>
<dbReference type="EC" id="3.1.-.-" evidence="5"/>
<evidence type="ECO:0000256" key="4">
    <source>
        <dbReference type="ARBA" id="ARBA00022839"/>
    </source>
</evidence>
<dbReference type="GO" id="GO:0003676">
    <property type="term" value="F:nucleic acid binding"/>
    <property type="evidence" value="ECO:0007669"/>
    <property type="project" value="InterPro"/>
</dbReference>
<gene>
    <name evidence="5" type="primary">orn</name>
    <name evidence="7" type="ORF">BHD05_13850</name>
</gene>
<dbReference type="PANTHER" id="PTHR11046:SF0">
    <property type="entry name" value="OLIGORIBONUCLEASE, MITOCHONDRIAL"/>
    <property type="match status" value="1"/>
</dbReference>
<sequence>MASVTDRLVWIDCEMTGLDLAIDELVEVAVVITDFDLTPIAPGLAVVIKPDRSAWENMGDFVREMHTSSGLIDEVPNGVSLADAEFAILEHILKYVPTAQQAPIAGNSIGTDRAFLAKFMPRVDAHLHYRSIDVSSIKELARRWFPRVYFNAPAKNGGHRALADILESIRELQYYRLAVFVPEPGPTTEQVQLISSTVTDGFATQLD</sequence>
<dbReference type="NCBIfam" id="NF003765">
    <property type="entry name" value="PRK05359.1"/>
    <property type="match status" value="1"/>
</dbReference>
<evidence type="ECO:0000256" key="2">
    <source>
        <dbReference type="ARBA" id="ARBA00022722"/>
    </source>
</evidence>
<dbReference type="HAMAP" id="MF_00045">
    <property type="entry name" value="Oligoribonuclease"/>
    <property type="match status" value="1"/>
</dbReference>
<evidence type="ECO:0000313" key="8">
    <source>
        <dbReference type="Proteomes" id="UP000464507"/>
    </source>
</evidence>
<dbReference type="GO" id="GO:0000175">
    <property type="term" value="F:3'-5'-RNA exonuclease activity"/>
    <property type="evidence" value="ECO:0007669"/>
    <property type="project" value="InterPro"/>
</dbReference>
<dbReference type="RefSeq" id="WP_161886956.1">
    <property type="nucleotide sequence ID" value="NZ_CP017146.1"/>
</dbReference>
<dbReference type="InterPro" id="IPR036397">
    <property type="entry name" value="RNaseH_sf"/>
</dbReference>
<proteinExistence type="inferred from homology"/>
<dbReference type="CDD" id="cd06135">
    <property type="entry name" value="Orn"/>
    <property type="match status" value="1"/>
</dbReference>
<dbReference type="InterPro" id="IPR022894">
    <property type="entry name" value="Oligoribonuclease"/>
</dbReference>
<keyword evidence="8" id="KW-1185">Reference proteome</keyword>
<keyword evidence="5" id="KW-0963">Cytoplasm</keyword>
<dbReference type="SUPFAM" id="SSF53098">
    <property type="entry name" value="Ribonuclease H-like"/>
    <property type="match status" value="1"/>
</dbReference>
<keyword evidence="4 5" id="KW-0269">Exonuclease</keyword>
<keyword evidence="2 5" id="KW-0540">Nuclease</keyword>
<dbReference type="GO" id="GO:0005737">
    <property type="term" value="C:cytoplasm"/>
    <property type="evidence" value="ECO:0007669"/>
    <property type="project" value="UniProtKB-SubCell"/>
</dbReference>
<keyword evidence="3 5" id="KW-0378">Hydrolase</keyword>
<comment type="function">
    <text evidence="5">3'-to-5' exoribonuclease specific for small oligoribonucleotides.</text>
</comment>
<dbReference type="Gene3D" id="3.30.420.10">
    <property type="entry name" value="Ribonuclease H-like superfamily/Ribonuclease H"/>
    <property type="match status" value="1"/>
</dbReference>
<dbReference type="EMBL" id="CP017146">
    <property type="protein sequence ID" value="QHO70572.1"/>
    <property type="molecule type" value="Genomic_DNA"/>
</dbReference>
<evidence type="ECO:0000256" key="3">
    <source>
        <dbReference type="ARBA" id="ARBA00022801"/>
    </source>
</evidence>
<accession>A0A7L5AKG9</accession>
<dbReference type="InterPro" id="IPR013520">
    <property type="entry name" value="Ribonucl_H"/>
</dbReference>
<reference evidence="7 8" key="1">
    <citation type="submission" date="2016-09" db="EMBL/GenBank/DDBJ databases">
        <title>Complete genome sequence of microbes from the polar regions.</title>
        <authorList>
            <person name="Liao L."/>
            <person name="Chen B."/>
        </authorList>
    </citation>
    <scope>NUCLEOTIDE SEQUENCE [LARGE SCALE GENOMIC DNA]</scope>
    <source>
        <strain evidence="7 8">ZS314</strain>
    </source>
</reference>
<protein>
    <recommendedName>
        <fullName evidence="5">Oligoribonuclease</fullName>
        <ecNumber evidence="5">3.1.-.-</ecNumber>
    </recommendedName>
</protein>
<evidence type="ECO:0000256" key="5">
    <source>
        <dbReference type="HAMAP-Rule" id="MF_00045"/>
    </source>
</evidence>
<dbReference type="InterPro" id="IPR012337">
    <property type="entry name" value="RNaseH-like_sf"/>
</dbReference>
<dbReference type="OrthoDB" id="9801329at2"/>
<evidence type="ECO:0000313" key="7">
    <source>
        <dbReference type="EMBL" id="QHO70572.1"/>
    </source>
</evidence>
<feature type="active site" evidence="5">
    <location>
        <position position="129"/>
    </location>
</feature>
<comment type="subcellular location">
    <subcellularLocation>
        <location evidence="5">Cytoplasm</location>
    </subcellularLocation>
</comment>
<dbReference type="PANTHER" id="PTHR11046">
    <property type="entry name" value="OLIGORIBONUCLEASE, MITOCHONDRIAL"/>
    <property type="match status" value="1"/>
</dbReference>
<dbReference type="Pfam" id="PF00929">
    <property type="entry name" value="RNase_T"/>
    <property type="match status" value="1"/>
</dbReference>
<comment type="similarity">
    <text evidence="1 5">Belongs to the oligoribonuclease family.</text>
</comment>
<name>A0A7L5AKG9_9MICO</name>
<dbReference type="Proteomes" id="UP000464507">
    <property type="component" value="Chromosome"/>
</dbReference>
<dbReference type="SMART" id="SM00479">
    <property type="entry name" value="EXOIII"/>
    <property type="match status" value="1"/>
</dbReference>
<dbReference type="AlphaFoldDB" id="A0A7L5AKG9"/>
<evidence type="ECO:0000256" key="1">
    <source>
        <dbReference type="ARBA" id="ARBA00009921"/>
    </source>
</evidence>